<keyword evidence="4" id="KW-1185">Reference proteome</keyword>
<sequence length="185" mass="20349">MATLDPRRTALVLIDLQKGIVAMPVQPYSGPQILERCVELAGKFRDAGALVVRVHVGWSADGADALKQPTDAGFHGPLPADFDAFMPDIVDDRDVVIRKRQWGAFHGTELDLQLRRRGIEHIVLAGIATNIGVESTARSAWEHGYQLTVLEDACSTFSAEMQDFAFKTIFPRLGHVTTRDEIVLG</sequence>
<feature type="domain" description="Isochorismatase-like" evidence="2">
    <location>
        <begin position="9"/>
        <end position="180"/>
    </location>
</feature>
<evidence type="ECO:0000313" key="3">
    <source>
        <dbReference type="EMBL" id="NKF22003.1"/>
    </source>
</evidence>
<dbReference type="PANTHER" id="PTHR43540">
    <property type="entry name" value="PEROXYUREIDOACRYLATE/UREIDOACRYLATE AMIDOHYDROLASE-RELATED"/>
    <property type="match status" value="1"/>
</dbReference>
<comment type="caution">
    <text evidence="3">The sequence shown here is derived from an EMBL/GenBank/DDBJ whole genome shotgun (WGS) entry which is preliminary data.</text>
</comment>
<keyword evidence="1 3" id="KW-0378">Hydrolase</keyword>
<proteinExistence type="predicted"/>
<dbReference type="NCBIfam" id="NF008517">
    <property type="entry name" value="PRK11440.1"/>
    <property type="match status" value="1"/>
</dbReference>
<dbReference type="PANTHER" id="PTHR43540:SF7">
    <property type="entry name" value="ISOCHORISMATASE FAMILY PROTEIN YECD"/>
    <property type="match status" value="1"/>
</dbReference>
<dbReference type="InterPro" id="IPR000868">
    <property type="entry name" value="Isochorismatase-like_dom"/>
</dbReference>
<dbReference type="Pfam" id="PF00857">
    <property type="entry name" value="Isochorismatase"/>
    <property type="match status" value="1"/>
</dbReference>
<dbReference type="GO" id="GO:0016787">
    <property type="term" value="F:hydrolase activity"/>
    <property type="evidence" value="ECO:0007669"/>
    <property type="project" value="UniProtKB-KW"/>
</dbReference>
<accession>A0A969W8M3</accession>
<dbReference type="CDD" id="cd00431">
    <property type="entry name" value="cysteine_hydrolases"/>
    <property type="match status" value="1"/>
</dbReference>
<evidence type="ECO:0000313" key="4">
    <source>
        <dbReference type="Proteomes" id="UP000653472"/>
    </source>
</evidence>
<dbReference type="InterPro" id="IPR036380">
    <property type="entry name" value="Isochorismatase-like_sf"/>
</dbReference>
<reference evidence="3" key="1">
    <citation type="submission" date="2020-03" db="EMBL/GenBank/DDBJ databases">
        <title>Solimonas marina sp. nov., isolated from deep seawater of the Pacific Ocean.</title>
        <authorList>
            <person name="Liu X."/>
            <person name="Lai Q."/>
            <person name="Sun F."/>
            <person name="Gai Y."/>
            <person name="Li G."/>
            <person name="Shao Z."/>
        </authorList>
    </citation>
    <scope>NUCLEOTIDE SEQUENCE</scope>
    <source>
        <strain evidence="3">C16B3</strain>
    </source>
</reference>
<dbReference type="RefSeq" id="WP_168147263.1">
    <property type="nucleotide sequence ID" value="NZ_JAAVXB010000003.1"/>
</dbReference>
<dbReference type="Gene3D" id="3.40.50.850">
    <property type="entry name" value="Isochorismatase-like"/>
    <property type="match status" value="1"/>
</dbReference>
<dbReference type="InterPro" id="IPR050272">
    <property type="entry name" value="Isochorismatase-like_hydrls"/>
</dbReference>
<protein>
    <submittedName>
        <fullName evidence="3">Hydrolase</fullName>
    </submittedName>
</protein>
<dbReference type="SUPFAM" id="SSF52499">
    <property type="entry name" value="Isochorismatase-like hydrolases"/>
    <property type="match status" value="1"/>
</dbReference>
<dbReference type="AlphaFoldDB" id="A0A969W8M3"/>
<dbReference type="Proteomes" id="UP000653472">
    <property type="component" value="Unassembled WGS sequence"/>
</dbReference>
<name>A0A969W8M3_9GAMM</name>
<gene>
    <name evidence="3" type="ORF">G7Y82_06705</name>
</gene>
<evidence type="ECO:0000259" key="2">
    <source>
        <dbReference type="Pfam" id="PF00857"/>
    </source>
</evidence>
<organism evidence="3 4">
    <name type="scientific">Solimonas marina</name>
    <dbReference type="NCBI Taxonomy" id="2714601"/>
    <lineage>
        <taxon>Bacteria</taxon>
        <taxon>Pseudomonadati</taxon>
        <taxon>Pseudomonadota</taxon>
        <taxon>Gammaproteobacteria</taxon>
        <taxon>Nevskiales</taxon>
        <taxon>Nevskiaceae</taxon>
        <taxon>Solimonas</taxon>
    </lineage>
</organism>
<dbReference type="EMBL" id="JAAVXB010000003">
    <property type="protein sequence ID" value="NKF22003.1"/>
    <property type="molecule type" value="Genomic_DNA"/>
</dbReference>
<evidence type="ECO:0000256" key="1">
    <source>
        <dbReference type="ARBA" id="ARBA00022801"/>
    </source>
</evidence>